<dbReference type="Pfam" id="PF10989">
    <property type="entry name" value="DUF2808"/>
    <property type="match status" value="1"/>
</dbReference>
<gene>
    <name evidence="1" type="ORF">V0288_09755</name>
</gene>
<comment type="caution">
    <text evidence="1">The sequence shown here is derived from an EMBL/GenBank/DDBJ whole genome shotgun (WGS) entry which is preliminary data.</text>
</comment>
<sequence>MKLLTKLSKYAKGTLLVALTMTVGSVALLPALTLANGNPGLTIFSGVDRKDILDYFLQFGGRPNQIDRYKLYIPAKKLSQGASTFFVSYPDYFNGQFDTSKMEVRVKGQPVPLKEVIWDKDSRIIQITLDKAIDPTNKVELVMSNVKNPDLGTYYFTCDVLAAGNVPVRLYVGTWIVSIEP</sequence>
<dbReference type="AlphaFoldDB" id="A0AAW9QUX2"/>
<organism evidence="1 2">
    <name type="scientific">Pannus brasiliensis CCIBt3594</name>
    <dbReference type="NCBI Taxonomy" id="1427578"/>
    <lineage>
        <taxon>Bacteria</taxon>
        <taxon>Bacillati</taxon>
        <taxon>Cyanobacteriota</taxon>
        <taxon>Cyanophyceae</taxon>
        <taxon>Oscillatoriophycideae</taxon>
        <taxon>Chroococcales</taxon>
        <taxon>Microcystaceae</taxon>
        <taxon>Pannus</taxon>
    </lineage>
</organism>
<dbReference type="InterPro" id="IPR036179">
    <property type="entry name" value="Ig-like_dom_sf"/>
</dbReference>
<protein>
    <submittedName>
        <fullName evidence="1">DUF2808 domain-containing protein</fullName>
    </submittedName>
</protein>
<dbReference type="Proteomes" id="UP001328733">
    <property type="component" value="Unassembled WGS sequence"/>
</dbReference>
<name>A0AAW9QUX2_9CHRO</name>
<proteinExistence type="predicted"/>
<evidence type="ECO:0000313" key="2">
    <source>
        <dbReference type="Proteomes" id="UP001328733"/>
    </source>
</evidence>
<dbReference type="InterPro" id="IPR021256">
    <property type="entry name" value="DUF2808"/>
</dbReference>
<dbReference type="EMBL" id="JBAFSM010000015">
    <property type="protein sequence ID" value="MEG3437403.1"/>
    <property type="molecule type" value="Genomic_DNA"/>
</dbReference>
<reference evidence="1 2" key="1">
    <citation type="submission" date="2024-01" db="EMBL/GenBank/DDBJ databases">
        <title>Genomic insights into the taxonomy and metabolism of the cyanobacterium Pannus brasiliensis CCIBt3594.</title>
        <authorList>
            <person name="Machado M."/>
            <person name="Botero N.B."/>
            <person name="Andreote A.P.D."/>
            <person name="Feitosa A.M.T."/>
            <person name="Popin R."/>
            <person name="Sivonen K."/>
            <person name="Fiore M.F."/>
        </authorList>
    </citation>
    <scope>NUCLEOTIDE SEQUENCE [LARGE SCALE GENOMIC DNA]</scope>
    <source>
        <strain evidence="1 2">CCIBt3594</strain>
    </source>
</reference>
<dbReference type="SUPFAM" id="SSF48726">
    <property type="entry name" value="Immunoglobulin"/>
    <property type="match status" value="1"/>
</dbReference>
<evidence type="ECO:0000313" key="1">
    <source>
        <dbReference type="EMBL" id="MEG3437403.1"/>
    </source>
</evidence>
<keyword evidence="2" id="KW-1185">Reference proteome</keyword>
<accession>A0AAW9QUX2</accession>
<dbReference type="RefSeq" id="WP_332864886.1">
    <property type="nucleotide sequence ID" value="NZ_JBAFSM010000015.1"/>
</dbReference>